<dbReference type="Proteomes" id="UP001165082">
    <property type="component" value="Unassembled WGS sequence"/>
</dbReference>
<dbReference type="AlphaFoldDB" id="A0A9W6ZQT5"/>
<evidence type="ECO:0000313" key="2">
    <source>
        <dbReference type="Proteomes" id="UP001165082"/>
    </source>
</evidence>
<keyword evidence="2" id="KW-1185">Reference proteome</keyword>
<dbReference type="EMBL" id="BRXZ01002092">
    <property type="protein sequence ID" value="GMH54295.1"/>
    <property type="molecule type" value="Genomic_DNA"/>
</dbReference>
<evidence type="ECO:0000313" key="1">
    <source>
        <dbReference type="EMBL" id="GMH54295.1"/>
    </source>
</evidence>
<accession>A0A9W6ZQT5</accession>
<gene>
    <name evidence="1" type="ORF">TrRE_jg8373</name>
</gene>
<dbReference type="OrthoDB" id="447489at2759"/>
<name>A0A9W6ZQT5_9STRA</name>
<sequence length="107" mass="12402">MADNRKSSTERKNKAREKEGRPLLCTSTIDQTLIYDMLINQKGRCAYTNIPLHVTGDWKFGIERINDDIGYIKSNVVLVVCEVNQGFTKWSRAKAESYWGQIIPYWD</sequence>
<reference evidence="1" key="1">
    <citation type="submission" date="2022-07" db="EMBL/GenBank/DDBJ databases">
        <title>Genome analysis of Parmales, a sister group of diatoms, reveals the evolutionary specialization of diatoms from phago-mixotrophs to photoautotrophs.</title>
        <authorList>
            <person name="Ban H."/>
            <person name="Sato S."/>
            <person name="Yoshikawa S."/>
            <person name="Kazumasa Y."/>
            <person name="Nakamura Y."/>
            <person name="Ichinomiya M."/>
            <person name="Saitoh K."/>
            <person name="Sato N."/>
            <person name="Blanc-Mathieu R."/>
            <person name="Endo H."/>
            <person name="Kuwata A."/>
            <person name="Ogata H."/>
        </authorList>
    </citation>
    <scope>NUCLEOTIDE SEQUENCE</scope>
</reference>
<protein>
    <submittedName>
        <fullName evidence="1">Uncharacterized protein</fullName>
    </submittedName>
</protein>
<proteinExistence type="predicted"/>
<dbReference type="Gene3D" id="3.30.40.220">
    <property type="match status" value="1"/>
</dbReference>
<comment type="caution">
    <text evidence="1">The sequence shown here is derived from an EMBL/GenBank/DDBJ whole genome shotgun (WGS) entry which is preliminary data.</text>
</comment>
<organism evidence="1 2">
    <name type="scientific">Triparma retinervis</name>
    <dbReference type="NCBI Taxonomy" id="2557542"/>
    <lineage>
        <taxon>Eukaryota</taxon>
        <taxon>Sar</taxon>
        <taxon>Stramenopiles</taxon>
        <taxon>Ochrophyta</taxon>
        <taxon>Bolidophyceae</taxon>
        <taxon>Parmales</taxon>
        <taxon>Triparmaceae</taxon>
        <taxon>Triparma</taxon>
    </lineage>
</organism>